<sequence>PMTAFEHGAVVFDVYTNFYDLYKLLNPTISLDKGTYNFVRSIFKYFYKYKDDDKTLRKFSHEDPA</sequence>
<evidence type="ECO:0000313" key="2">
    <source>
        <dbReference type="Proteomes" id="UP001153678"/>
    </source>
</evidence>
<organism evidence="1 2">
    <name type="scientific">Funneliformis geosporum</name>
    <dbReference type="NCBI Taxonomy" id="1117311"/>
    <lineage>
        <taxon>Eukaryota</taxon>
        <taxon>Fungi</taxon>
        <taxon>Fungi incertae sedis</taxon>
        <taxon>Mucoromycota</taxon>
        <taxon>Glomeromycotina</taxon>
        <taxon>Glomeromycetes</taxon>
        <taxon>Glomerales</taxon>
        <taxon>Glomeraceae</taxon>
        <taxon>Funneliformis</taxon>
    </lineage>
</organism>
<reference evidence="1" key="1">
    <citation type="submission" date="2022-08" db="EMBL/GenBank/DDBJ databases">
        <authorList>
            <person name="Kallberg Y."/>
            <person name="Tangrot J."/>
            <person name="Rosling A."/>
        </authorList>
    </citation>
    <scope>NUCLEOTIDE SEQUENCE</scope>
    <source>
        <strain evidence="1">Wild A</strain>
    </source>
</reference>
<accession>A0A9W4S9Q0</accession>
<feature type="non-terminal residue" evidence="1">
    <location>
        <position position="1"/>
    </location>
</feature>
<dbReference type="AlphaFoldDB" id="A0A9W4S9Q0"/>
<proteinExistence type="predicted"/>
<name>A0A9W4S9Q0_9GLOM</name>
<evidence type="ECO:0000313" key="1">
    <source>
        <dbReference type="EMBL" id="CAI2161911.1"/>
    </source>
</evidence>
<gene>
    <name evidence="1" type="ORF">FWILDA_LOCUS293</name>
</gene>
<comment type="caution">
    <text evidence="1">The sequence shown here is derived from an EMBL/GenBank/DDBJ whole genome shotgun (WGS) entry which is preliminary data.</text>
</comment>
<keyword evidence="2" id="KW-1185">Reference proteome</keyword>
<dbReference type="EMBL" id="CAMKVN010000017">
    <property type="protein sequence ID" value="CAI2161911.1"/>
    <property type="molecule type" value="Genomic_DNA"/>
</dbReference>
<dbReference type="Proteomes" id="UP001153678">
    <property type="component" value="Unassembled WGS sequence"/>
</dbReference>
<protein>
    <submittedName>
        <fullName evidence="1">5559_t:CDS:1</fullName>
    </submittedName>
</protein>